<feature type="compositionally biased region" description="Basic and acidic residues" evidence="1">
    <location>
        <begin position="483"/>
        <end position="505"/>
    </location>
</feature>
<comment type="caution">
    <text evidence="3">The sequence shown here is derived from an EMBL/GenBank/DDBJ whole genome shotgun (WGS) entry which is preliminary data.</text>
</comment>
<dbReference type="Proteomes" id="UP001610446">
    <property type="component" value="Unassembled WGS sequence"/>
</dbReference>
<evidence type="ECO:0000256" key="2">
    <source>
        <dbReference type="SAM" id="SignalP"/>
    </source>
</evidence>
<sequence length="887" mass="100974">MVNLVVLVLFTWLTVYVDIGEELRTSLLEEYANQKKPTDGEIYRKIRQYEGEGNEAFRERWFVRLSPSNQDRLDQLDNRRNRRLRRAFDRLLSIPGLWPNGMRISMLHRLIATGCIEEIITYLDYIEDFWSSLVASDRGSMKKIDSDTIDALQLLAPGKSRTDAKMARGRILGGQAFAEFSDEERRVIWSRFENFDRLVPSLHTFFEDFKYLESCGHCVKRLFGPSTESVWKTMSSMFIPSSDVESVVQTSESTFRREQSANAEGLEKGYLQIWLYAMRHYPLMPPDPKKDDDLLAKPTRAKADERAIYEMAELARRLGFESPEIKAIIESSPDHQIARVALLQARKPNRFRYDAQQFDNLVGQIVDCFAAAVPTQPEVVHDLLADCTVKPRVRCGMPRMGTHKQDSPLLFLDRLHADDVEAADNITTFFVRRCVYFAFFGKPARPVPTDYGQTGEPDGYMPRSPLFVGEDDPSGDYESASHAAERRELPPQERRGLNAGRDGKQKTLRRLPVARGGRERKTLKKRRKWNVLVRSGRRRPTDEGSPDHMELELQNTEDSDRELTLVRQPSPALPDADLAIAPRVLPDESPRFERWALTPQPSAHGPIASQEEDTNSQCTRVSLEEELYEHDSAETPAMDALPQESGPLDQTRIDRSPLEPGDGDPSRADPGGQEQDVDTYIDHLMRAQEEQERLEEQLEQERLESELGLSNDLVGPPQDSLPASCHEGQPAAPVEDQEHVVTPPAQGSSADAAGPTTVEAPQPPPRFVEISFWTFERGDWRQSDRLKVDPSDPSLVERVAKKYIRKHYSLYDRELQSLSPAQCYRAATSDDNAVFLISEDEEKKLAAEGEGRLRKDKQLLLSASRVLERDEPETKRKQLLRFMKSAP</sequence>
<evidence type="ECO:0000313" key="4">
    <source>
        <dbReference type="Proteomes" id="UP001610446"/>
    </source>
</evidence>
<feature type="signal peptide" evidence="2">
    <location>
        <begin position="1"/>
        <end position="19"/>
    </location>
</feature>
<protein>
    <submittedName>
        <fullName evidence="3">Uncharacterized protein</fullName>
    </submittedName>
</protein>
<dbReference type="EMBL" id="JBFXLU010000062">
    <property type="protein sequence ID" value="KAL2846618.1"/>
    <property type="molecule type" value="Genomic_DNA"/>
</dbReference>
<feature type="compositionally biased region" description="Basic and acidic residues" evidence="1">
    <location>
        <begin position="585"/>
        <end position="594"/>
    </location>
</feature>
<feature type="compositionally biased region" description="Basic and acidic residues" evidence="1">
    <location>
        <begin position="680"/>
        <end position="705"/>
    </location>
</feature>
<dbReference type="Pfam" id="PF12520">
    <property type="entry name" value="DUF3723"/>
    <property type="match status" value="1"/>
</dbReference>
<feature type="compositionally biased region" description="Basic and acidic residues" evidence="1">
    <location>
        <begin position="539"/>
        <end position="551"/>
    </location>
</feature>
<organism evidence="3 4">
    <name type="scientific">Aspergillus pseudoustus</name>
    <dbReference type="NCBI Taxonomy" id="1810923"/>
    <lineage>
        <taxon>Eukaryota</taxon>
        <taxon>Fungi</taxon>
        <taxon>Dikarya</taxon>
        <taxon>Ascomycota</taxon>
        <taxon>Pezizomycotina</taxon>
        <taxon>Eurotiomycetes</taxon>
        <taxon>Eurotiomycetidae</taxon>
        <taxon>Eurotiales</taxon>
        <taxon>Aspergillaceae</taxon>
        <taxon>Aspergillus</taxon>
        <taxon>Aspergillus subgen. Nidulantes</taxon>
    </lineage>
</organism>
<feature type="region of interest" description="Disordered" evidence="1">
    <location>
        <begin position="447"/>
        <end position="764"/>
    </location>
</feature>
<accession>A0ABR4K2R1</accession>
<name>A0ABR4K2R1_9EURO</name>
<keyword evidence="4" id="KW-1185">Reference proteome</keyword>
<gene>
    <name evidence="3" type="ORF">BJY01DRAFT_213230</name>
</gene>
<dbReference type="InterPro" id="IPR022198">
    <property type="entry name" value="DUF3723"/>
</dbReference>
<proteinExistence type="predicted"/>
<evidence type="ECO:0000256" key="1">
    <source>
        <dbReference type="SAM" id="MobiDB-lite"/>
    </source>
</evidence>
<reference evidence="3 4" key="1">
    <citation type="submission" date="2024-07" db="EMBL/GenBank/DDBJ databases">
        <title>Section-level genome sequencing and comparative genomics of Aspergillus sections Usti and Cavernicolus.</title>
        <authorList>
            <consortium name="Lawrence Berkeley National Laboratory"/>
            <person name="Nybo J.L."/>
            <person name="Vesth T.C."/>
            <person name="Theobald S."/>
            <person name="Frisvad J.C."/>
            <person name="Larsen T.O."/>
            <person name="Kjaerboelling I."/>
            <person name="Rothschild-Mancinelli K."/>
            <person name="Lyhne E.K."/>
            <person name="Kogle M.E."/>
            <person name="Barry K."/>
            <person name="Clum A."/>
            <person name="Na H."/>
            <person name="Ledsgaard L."/>
            <person name="Lin J."/>
            <person name="Lipzen A."/>
            <person name="Kuo A."/>
            <person name="Riley R."/>
            <person name="Mondo S."/>
            <person name="Labutti K."/>
            <person name="Haridas S."/>
            <person name="Pangalinan J."/>
            <person name="Salamov A.A."/>
            <person name="Simmons B.A."/>
            <person name="Magnuson J.K."/>
            <person name="Chen J."/>
            <person name="Drula E."/>
            <person name="Henrissat B."/>
            <person name="Wiebenga A."/>
            <person name="Lubbers R.J."/>
            <person name="Gomes A.C."/>
            <person name="Makela M.R."/>
            <person name="Stajich J."/>
            <person name="Grigoriev I.V."/>
            <person name="Mortensen U.H."/>
            <person name="De Vries R.P."/>
            <person name="Baker S.E."/>
            <person name="Andersen M.R."/>
        </authorList>
    </citation>
    <scope>NUCLEOTIDE SEQUENCE [LARGE SCALE GENOMIC DNA]</scope>
    <source>
        <strain evidence="3 4">CBS 123904</strain>
    </source>
</reference>
<feature type="compositionally biased region" description="Low complexity" evidence="1">
    <location>
        <begin position="569"/>
        <end position="582"/>
    </location>
</feature>
<keyword evidence="2" id="KW-0732">Signal</keyword>
<feature type="chain" id="PRO_5047286874" evidence="2">
    <location>
        <begin position="20"/>
        <end position="887"/>
    </location>
</feature>
<evidence type="ECO:0000313" key="3">
    <source>
        <dbReference type="EMBL" id="KAL2846618.1"/>
    </source>
</evidence>